<keyword evidence="1" id="KW-0723">Serine/threonine-protein kinase</keyword>
<accession>A0A7S1ESH0</accession>
<dbReference type="SUPFAM" id="SSF56112">
    <property type="entry name" value="Protein kinase-like (PK-like)"/>
    <property type="match status" value="1"/>
</dbReference>
<evidence type="ECO:0000256" key="1">
    <source>
        <dbReference type="ARBA" id="ARBA00022527"/>
    </source>
</evidence>
<keyword evidence="3" id="KW-0547">Nucleotide-binding</keyword>
<keyword evidence="4" id="KW-0418">Kinase</keyword>
<evidence type="ECO:0000313" key="7">
    <source>
        <dbReference type="EMBL" id="CAD8820889.1"/>
    </source>
</evidence>
<gene>
    <name evidence="7" type="ORF">TOLI1172_LOCUS5283</name>
</gene>
<proteinExistence type="predicted"/>
<reference evidence="7" key="1">
    <citation type="submission" date="2021-01" db="EMBL/GenBank/DDBJ databases">
        <authorList>
            <person name="Corre E."/>
            <person name="Pelletier E."/>
            <person name="Niang G."/>
            <person name="Scheremetjew M."/>
            <person name="Finn R."/>
            <person name="Kale V."/>
            <person name="Holt S."/>
            <person name="Cochrane G."/>
            <person name="Meng A."/>
            <person name="Brown T."/>
            <person name="Cohen L."/>
        </authorList>
    </citation>
    <scope>NUCLEOTIDE SEQUENCE</scope>
    <source>
        <strain evidence="7">CCMP3278</strain>
    </source>
</reference>
<evidence type="ECO:0000256" key="3">
    <source>
        <dbReference type="ARBA" id="ARBA00022741"/>
    </source>
</evidence>
<protein>
    <recommendedName>
        <fullName evidence="6">Protein kinase domain-containing protein</fullName>
    </recommendedName>
</protein>
<dbReference type="Pfam" id="PF00069">
    <property type="entry name" value="Pkinase"/>
    <property type="match status" value="1"/>
</dbReference>
<dbReference type="GO" id="GO:0005524">
    <property type="term" value="F:ATP binding"/>
    <property type="evidence" value="ECO:0007669"/>
    <property type="project" value="UniProtKB-KW"/>
</dbReference>
<dbReference type="PROSITE" id="PS50011">
    <property type="entry name" value="PROTEIN_KINASE_DOM"/>
    <property type="match status" value="1"/>
</dbReference>
<evidence type="ECO:0000256" key="4">
    <source>
        <dbReference type="ARBA" id="ARBA00022777"/>
    </source>
</evidence>
<dbReference type="PANTHER" id="PTHR24056:SF495">
    <property type="entry name" value="CYCLIN-DEPENDENT KINASE 8-RELATED"/>
    <property type="match status" value="1"/>
</dbReference>
<dbReference type="InterPro" id="IPR011009">
    <property type="entry name" value="Kinase-like_dom_sf"/>
</dbReference>
<dbReference type="InterPro" id="IPR050108">
    <property type="entry name" value="CDK"/>
</dbReference>
<keyword evidence="2" id="KW-0808">Transferase</keyword>
<dbReference type="EMBL" id="HBFP01007349">
    <property type="protein sequence ID" value="CAD8820889.1"/>
    <property type="molecule type" value="Transcribed_RNA"/>
</dbReference>
<dbReference type="GO" id="GO:0016592">
    <property type="term" value="C:mediator complex"/>
    <property type="evidence" value="ECO:0007669"/>
    <property type="project" value="TreeGrafter"/>
</dbReference>
<evidence type="ECO:0000256" key="5">
    <source>
        <dbReference type="ARBA" id="ARBA00022840"/>
    </source>
</evidence>
<name>A0A7S1ESH0_9RHOD</name>
<evidence type="ECO:0000256" key="2">
    <source>
        <dbReference type="ARBA" id="ARBA00022679"/>
    </source>
</evidence>
<evidence type="ECO:0000259" key="6">
    <source>
        <dbReference type="PROSITE" id="PS50011"/>
    </source>
</evidence>
<dbReference type="InterPro" id="IPR000719">
    <property type="entry name" value="Prot_kinase_dom"/>
</dbReference>
<dbReference type="PANTHER" id="PTHR24056">
    <property type="entry name" value="CELL DIVISION PROTEIN KINASE"/>
    <property type="match status" value="1"/>
</dbReference>
<dbReference type="SMART" id="SM00220">
    <property type="entry name" value="S_TKc"/>
    <property type="match status" value="1"/>
</dbReference>
<dbReference type="AlphaFoldDB" id="A0A7S1ESH0"/>
<feature type="domain" description="Protein kinase" evidence="6">
    <location>
        <begin position="1"/>
        <end position="169"/>
    </location>
</feature>
<keyword evidence="5" id="KW-0067">ATP-binding</keyword>
<dbReference type="Gene3D" id="1.10.510.10">
    <property type="entry name" value="Transferase(Phosphotransferase) domain 1"/>
    <property type="match status" value="1"/>
</dbReference>
<organism evidence="7">
    <name type="scientific">Timspurckia oligopyrenoides</name>
    <dbReference type="NCBI Taxonomy" id="708627"/>
    <lineage>
        <taxon>Eukaryota</taxon>
        <taxon>Rhodophyta</taxon>
        <taxon>Bangiophyceae</taxon>
        <taxon>Porphyridiales</taxon>
        <taxon>Porphyridiaceae</taxon>
        <taxon>Timspurckia</taxon>
    </lineage>
</organism>
<dbReference type="GO" id="GO:0004674">
    <property type="term" value="F:protein serine/threonine kinase activity"/>
    <property type="evidence" value="ECO:0007669"/>
    <property type="project" value="UniProtKB-KW"/>
</dbReference>
<sequence length="224" mass="25800">MVTFPGDAEPTSGISRRKAESHSAAVTLWYRSPELLLGEIRDTTAVDMWAVGCVFVELINLRPLFRGHDQSAEVGTPKNPFQKDQLEKIFKILGPPCDKSWPEVHKLPFWNESKLLDRSKNNTLRAQVQSRSKHEDSDMMHAYDLIEQLLEYNPNKRISAKAALSHAFFQTESRPKCLAQHNVLFPAKSVRELDPELDSNWYKLYQLEANFNNSKECVARRDRM</sequence>